<feature type="domain" description="TIR" evidence="1">
    <location>
        <begin position="1"/>
        <end position="133"/>
    </location>
</feature>
<dbReference type="PANTHER" id="PTHR16253:SF0">
    <property type="entry name" value="TETRATRICOPEPTIDE REPEAT PROTEIN 22"/>
    <property type="match status" value="1"/>
</dbReference>
<name>A0A7L4ZJ94_9FLAO</name>
<dbReference type="Gene3D" id="3.40.50.10140">
    <property type="entry name" value="Toll/interleukin-1 receptor homology (TIR) domain"/>
    <property type="match status" value="1"/>
</dbReference>
<dbReference type="KEGG" id="kan:IMCC3317_21530"/>
<dbReference type="PANTHER" id="PTHR16253">
    <property type="entry name" value="TETRATRICOPEPTIDE REPEAT PROTEIN 22"/>
    <property type="match status" value="1"/>
</dbReference>
<accession>A0A7L4ZJ94</accession>
<organism evidence="2 3">
    <name type="scientific">Kordia antarctica</name>
    <dbReference type="NCBI Taxonomy" id="1218801"/>
    <lineage>
        <taxon>Bacteria</taxon>
        <taxon>Pseudomonadati</taxon>
        <taxon>Bacteroidota</taxon>
        <taxon>Flavobacteriia</taxon>
        <taxon>Flavobacteriales</taxon>
        <taxon>Flavobacteriaceae</taxon>
        <taxon>Kordia</taxon>
    </lineage>
</organism>
<dbReference type="InterPro" id="IPR042342">
    <property type="entry name" value="TTC22"/>
</dbReference>
<dbReference type="Proteomes" id="UP000464657">
    <property type="component" value="Chromosome"/>
</dbReference>
<dbReference type="Pfam" id="PF13676">
    <property type="entry name" value="TIR_2"/>
    <property type="match status" value="1"/>
</dbReference>
<dbReference type="PROSITE" id="PS50104">
    <property type="entry name" value="TIR"/>
    <property type="match status" value="1"/>
</dbReference>
<dbReference type="AlphaFoldDB" id="A0A7L4ZJ94"/>
<protein>
    <recommendedName>
        <fullName evidence="1">TIR domain-containing protein</fullName>
    </recommendedName>
</protein>
<dbReference type="SUPFAM" id="SSF52200">
    <property type="entry name" value="Toll/Interleukin receptor TIR domain"/>
    <property type="match status" value="1"/>
</dbReference>
<proteinExistence type="predicted"/>
<gene>
    <name evidence="2" type="ORF">IMCC3317_21530</name>
</gene>
<evidence type="ECO:0000259" key="1">
    <source>
        <dbReference type="PROSITE" id="PS50104"/>
    </source>
</evidence>
<keyword evidence="3" id="KW-1185">Reference proteome</keyword>
<evidence type="ECO:0000313" key="3">
    <source>
        <dbReference type="Proteomes" id="UP000464657"/>
    </source>
</evidence>
<dbReference type="InterPro" id="IPR000157">
    <property type="entry name" value="TIR_dom"/>
</dbReference>
<evidence type="ECO:0000313" key="2">
    <source>
        <dbReference type="EMBL" id="QHI36783.1"/>
    </source>
</evidence>
<dbReference type="InterPro" id="IPR035897">
    <property type="entry name" value="Toll_tir_struct_dom_sf"/>
</dbReference>
<sequence>MSIFISYSHKDEKFVDKLAIKLVDDRIPVFVDRWEINVGDSITNKIENAITDASYLIIVLSKNSVESNWCKREITSGLMLELEKKRVVLLPVLIEECKIPLFLRDKHYADFRLDFETGYEKIKQSVARLKNDELGRIEMAPKTFSDFAISWGIRGEYFEMLIDVVEFSVEEDKPFTILTSIVFVGNKKATDKYNQYLSEKRDWLMKSMVLMICVETESFVESNVYIYGDKPYETVLTIADPKMDISFQGFVTVKRLGPSDKKNKIYYFGNIFKKLWEDERRSVN</sequence>
<dbReference type="OrthoDB" id="1098242at2"/>
<dbReference type="EMBL" id="CP019288">
    <property type="protein sequence ID" value="QHI36783.1"/>
    <property type="molecule type" value="Genomic_DNA"/>
</dbReference>
<reference evidence="2 3" key="1">
    <citation type="journal article" date="2013" name="Int. J. Syst. Evol. Microbiol.">
        <title>Kordia antarctica sp. nov., isolated from Antarctic seawater.</title>
        <authorList>
            <person name="Baek K."/>
            <person name="Choi A."/>
            <person name="Kang I."/>
            <person name="Lee K."/>
            <person name="Cho J.C."/>
        </authorList>
    </citation>
    <scope>NUCLEOTIDE SEQUENCE [LARGE SCALE GENOMIC DNA]</scope>
    <source>
        <strain evidence="2 3">IMCC3317</strain>
    </source>
</reference>
<dbReference type="RefSeq" id="WP_160129458.1">
    <property type="nucleotide sequence ID" value="NZ_CP019288.1"/>
</dbReference>
<dbReference type="GO" id="GO:0007165">
    <property type="term" value="P:signal transduction"/>
    <property type="evidence" value="ECO:0007669"/>
    <property type="project" value="InterPro"/>
</dbReference>
<dbReference type="SMART" id="SM00255">
    <property type="entry name" value="TIR"/>
    <property type="match status" value="1"/>
</dbReference>